<gene>
    <name evidence="1" type="primary">jg20371</name>
    <name evidence="1" type="ORF">PAEG_LOCUS3759</name>
</gene>
<protein>
    <submittedName>
        <fullName evidence="1">Jg20371 protein</fullName>
    </submittedName>
</protein>
<accession>A0A8S4QPC0</accession>
<dbReference type="AlphaFoldDB" id="A0A8S4QPC0"/>
<dbReference type="OrthoDB" id="6930262at2759"/>
<name>A0A8S4QPC0_9NEOP</name>
<dbReference type="Proteomes" id="UP000838756">
    <property type="component" value="Unassembled WGS sequence"/>
</dbReference>
<keyword evidence="2" id="KW-1185">Reference proteome</keyword>
<sequence>MNKPESVSSPSPYSKEECKLRLLEGKRDVIFARMQRMFDTAIQVESDSSKLPSLLSQASNIDTLRKEFELNLDLFNEAQLMLNPKAMINYQSWTSFEEMFCYVKQIMERHSNVDNTSSENDSARPISSFPKLKSHLPPIDLMEFDGQLTKFPLFYQQFKNMIHDT</sequence>
<comment type="caution">
    <text evidence="1">The sequence shown here is derived from an EMBL/GenBank/DDBJ whole genome shotgun (WGS) entry which is preliminary data.</text>
</comment>
<evidence type="ECO:0000313" key="1">
    <source>
        <dbReference type="EMBL" id="CAH2215637.1"/>
    </source>
</evidence>
<reference evidence="1" key="1">
    <citation type="submission" date="2022-03" db="EMBL/GenBank/DDBJ databases">
        <authorList>
            <person name="Lindestad O."/>
        </authorList>
    </citation>
    <scope>NUCLEOTIDE SEQUENCE</scope>
</reference>
<dbReference type="EMBL" id="CAKXAJ010012299">
    <property type="protein sequence ID" value="CAH2215637.1"/>
    <property type="molecule type" value="Genomic_DNA"/>
</dbReference>
<evidence type="ECO:0000313" key="2">
    <source>
        <dbReference type="Proteomes" id="UP000838756"/>
    </source>
</evidence>
<organism evidence="1 2">
    <name type="scientific">Pararge aegeria aegeria</name>
    <dbReference type="NCBI Taxonomy" id="348720"/>
    <lineage>
        <taxon>Eukaryota</taxon>
        <taxon>Metazoa</taxon>
        <taxon>Ecdysozoa</taxon>
        <taxon>Arthropoda</taxon>
        <taxon>Hexapoda</taxon>
        <taxon>Insecta</taxon>
        <taxon>Pterygota</taxon>
        <taxon>Neoptera</taxon>
        <taxon>Endopterygota</taxon>
        <taxon>Lepidoptera</taxon>
        <taxon>Glossata</taxon>
        <taxon>Ditrysia</taxon>
        <taxon>Papilionoidea</taxon>
        <taxon>Nymphalidae</taxon>
        <taxon>Satyrinae</taxon>
        <taxon>Satyrini</taxon>
        <taxon>Parargina</taxon>
        <taxon>Pararge</taxon>
    </lineage>
</organism>
<proteinExistence type="predicted"/>